<evidence type="ECO:0000313" key="2">
    <source>
        <dbReference type="Proteomes" id="UP000327157"/>
    </source>
</evidence>
<organism evidence="1 2">
    <name type="scientific">Pyrus ussuriensis x Pyrus communis</name>
    <dbReference type="NCBI Taxonomy" id="2448454"/>
    <lineage>
        <taxon>Eukaryota</taxon>
        <taxon>Viridiplantae</taxon>
        <taxon>Streptophyta</taxon>
        <taxon>Embryophyta</taxon>
        <taxon>Tracheophyta</taxon>
        <taxon>Spermatophyta</taxon>
        <taxon>Magnoliopsida</taxon>
        <taxon>eudicotyledons</taxon>
        <taxon>Gunneridae</taxon>
        <taxon>Pentapetalae</taxon>
        <taxon>rosids</taxon>
        <taxon>fabids</taxon>
        <taxon>Rosales</taxon>
        <taxon>Rosaceae</taxon>
        <taxon>Amygdaloideae</taxon>
        <taxon>Maleae</taxon>
        <taxon>Pyrus</taxon>
    </lineage>
</organism>
<keyword evidence="2" id="KW-1185">Reference proteome</keyword>
<dbReference type="EMBL" id="SMOL01000143">
    <property type="protein sequence ID" value="KAB2631034.1"/>
    <property type="molecule type" value="Genomic_DNA"/>
</dbReference>
<proteinExistence type="predicted"/>
<dbReference type="Proteomes" id="UP000327157">
    <property type="component" value="Chromosome 12"/>
</dbReference>
<comment type="caution">
    <text evidence="1">The sequence shown here is derived from an EMBL/GenBank/DDBJ whole genome shotgun (WGS) entry which is preliminary data.</text>
</comment>
<accession>A0A5N5I601</accession>
<reference evidence="1 2" key="1">
    <citation type="submission" date="2019-09" db="EMBL/GenBank/DDBJ databases">
        <authorList>
            <person name="Ou C."/>
        </authorList>
    </citation>
    <scope>NUCLEOTIDE SEQUENCE [LARGE SCALE GENOMIC DNA]</scope>
    <source>
        <strain evidence="1">S2</strain>
        <tissue evidence="1">Leaf</tissue>
    </source>
</reference>
<reference evidence="1 2" key="3">
    <citation type="submission" date="2019-11" db="EMBL/GenBank/DDBJ databases">
        <title>A de novo genome assembly of a pear dwarfing rootstock.</title>
        <authorList>
            <person name="Wang F."/>
            <person name="Wang J."/>
            <person name="Li S."/>
            <person name="Zhang Y."/>
            <person name="Fang M."/>
            <person name="Ma L."/>
            <person name="Zhao Y."/>
            <person name="Jiang S."/>
        </authorList>
    </citation>
    <scope>NUCLEOTIDE SEQUENCE [LARGE SCALE GENOMIC DNA]</scope>
    <source>
        <strain evidence="1">S2</strain>
        <tissue evidence="1">Leaf</tissue>
    </source>
</reference>
<gene>
    <name evidence="1" type="ORF">D8674_008553</name>
</gene>
<evidence type="ECO:0000313" key="1">
    <source>
        <dbReference type="EMBL" id="KAB2631034.1"/>
    </source>
</evidence>
<sequence length="118" mass="12801">MVNLNKAGGLRLPFGVQVDVVASLAQSYLGGRDIISSAFQSQQTSSHGHMHKASPIALSLPHCLPLMAILERLTLLVFVKCFGFRAYLSTSVTVPTGLADNMPAHYLDMPQKQTYPLC</sequence>
<name>A0A5N5I601_9ROSA</name>
<dbReference type="AlphaFoldDB" id="A0A5N5I601"/>
<reference evidence="2" key="2">
    <citation type="submission" date="2019-10" db="EMBL/GenBank/DDBJ databases">
        <title>A de novo genome assembly of a pear dwarfing rootstock.</title>
        <authorList>
            <person name="Wang F."/>
            <person name="Wang J."/>
            <person name="Li S."/>
            <person name="Zhang Y."/>
            <person name="Fang M."/>
            <person name="Ma L."/>
            <person name="Zhao Y."/>
            <person name="Jiang S."/>
        </authorList>
    </citation>
    <scope>NUCLEOTIDE SEQUENCE [LARGE SCALE GENOMIC DNA]</scope>
</reference>
<protein>
    <submittedName>
        <fullName evidence="1">Uncharacterized protein</fullName>
    </submittedName>
</protein>